<sequence length="102" mass="10864">MTTTVTAAAVSKNFGAYQDAAVRDPVIITKNGRPRTVLLAYEDFVRLSKRDRRVELTAELSADEIAAVDASEMEPGLDHLNDELSGSKPSGTKSLTAKNAAG</sequence>
<protein>
    <recommendedName>
        <fullName evidence="2">Antitoxin</fullName>
    </recommendedName>
</protein>
<reference evidence="4 5" key="1">
    <citation type="submission" date="2020-08" db="EMBL/GenBank/DDBJ databases">
        <title>Genomic Encyclopedia of Type Strains, Phase IV (KMG-IV): sequencing the most valuable type-strain genomes for metagenomic binning, comparative biology and taxonomic classification.</title>
        <authorList>
            <person name="Goeker M."/>
        </authorList>
    </citation>
    <scope>NUCLEOTIDE SEQUENCE [LARGE SCALE GENOMIC DNA]</scope>
    <source>
        <strain evidence="4 5">DSM 17455</strain>
    </source>
</reference>
<evidence type="ECO:0000313" key="5">
    <source>
        <dbReference type="Proteomes" id="UP000587524"/>
    </source>
</evidence>
<evidence type="ECO:0000256" key="2">
    <source>
        <dbReference type="RuleBase" id="RU362080"/>
    </source>
</evidence>
<name>A0ABR6C8P5_9HYPH</name>
<gene>
    <name evidence="4" type="ORF">HNQ97_003395</name>
</gene>
<comment type="similarity">
    <text evidence="1 2">Belongs to the phD/YefM antitoxin family.</text>
</comment>
<comment type="caution">
    <text evidence="4">The sequence shown here is derived from an EMBL/GenBank/DDBJ whole genome shotgun (WGS) entry which is preliminary data.</text>
</comment>
<dbReference type="NCBIfam" id="TIGR01552">
    <property type="entry name" value="phd_fam"/>
    <property type="match status" value="1"/>
</dbReference>
<dbReference type="SUPFAM" id="SSF143120">
    <property type="entry name" value="YefM-like"/>
    <property type="match status" value="1"/>
</dbReference>
<evidence type="ECO:0000256" key="1">
    <source>
        <dbReference type="ARBA" id="ARBA00009981"/>
    </source>
</evidence>
<dbReference type="Proteomes" id="UP000587524">
    <property type="component" value="Unassembled WGS sequence"/>
</dbReference>
<accession>A0ABR6C8P5</accession>
<organism evidence="4 5">
    <name type="scientific">Aminobacter ciceronei</name>
    <dbReference type="NCBI Taxonomy" id="150723"/>
    <lineage>
        <taxon>Bacteria</taxon>
        <taxon>Pseudomonadati</taxon>
        <taxon>Pseudomonadota</taxon>
        <taxon>Alphaproteobacteria</taxon>
        <taxon>Hyphomicrobiales</taxon>
        <taxon>Phyllobacteriaceae</taxon>
        <taxon>Aminobacter</taxon>
    </lineage>
</organism>
<dbReference type="RefSeq" id="WP_182574648.1">
    <property type="nucleotide sequence ID" value="NZ_JACJHY010000015.1"/>
</dbReference>
<feature type="region of interest" description="Disordered" evidence="3">
    <location>
        <begin position="71"/>
        <end position="102"/>
    </location>
</feature>
<dbReference type="InterPro" id="IPR036165">
    <property type="entry name" value="YefM-like_sf"/>
</dbReference>
<dbReference type="EMBL" id="JACJHZ010000015">
    <property type="protein sequence ID" value="MBA9021389.1"/>
    <property type="molecule type" value="Genomic_DNA"/>
</dbReference>
<evidence type="ECO:0000313" key="4">
    <source>
        <dbReference type="EMBL" id="MBA9021389.1"/>
    </source>
</evidence>
<keyword evidence="5" id="KW-1185">Reference proteome</keyword>
<feature type="compositionally biased region" description="Polar residues" evidence="3">
    <location>
        <begin position="87"/>
        <end position="102"/>
    </location>
</feature>
<comment type="function">
    <text evidence="2">Antitoxin component of a type II toxin-antitoxin (TA) system.</text>
</comment>
<dbReference type="Gene3D" id="3.40.1620.10">
    <property type="entry name" value="YefM-like domain"/>
    <property type="match status" value="1"/>
</dbReference>
<dbReference type="Pfam" id="PF02604">
    <property type="entry name" value="PhdYeFM_antitox"/>
    <property type="match status" value="1"/>
</dbReference>
<evidence type="ECO:0000256" key="3">
    <source>
        <dbReference type="SAM" id="MobiDB-lite"/>
    </source>
</evidence>
<proteinExistence type="inferred from homology"/>
<dbReference type="InterPro" id="IPR006442">
    <property type="entry name" value="Antitoxin_Phd/YefM"/>
</dbReference>